<evidence type="ECO:0000256" key="3">
    <source>
        <dbReference type="ARBA" id="ARBA00012461"/>
    </source>
</evidence>
<evidence type="ECO:0000256" key="5">
    <source>
        <dbReference type="ARBA" id="ARBA00022679"/>
    </source>
</evidence>
<dbReference type="Proteomes" id="UP001519418">
    <property type="component" value="Unassembled WGS sequence"/>
</dbReference>
<evidence type="ECO:0000256" key="9">
    <source>
        <dbReference type="ARBA" id="ARBA00032492"/>
    </source>
</evidence>
<dbReference type="EC" id="2.7.7.24" evidence="3"/>
<evidence type="ECO:0000256" key="1">
    <source>
        <dbReference type="ARBA" id="ARBA00001946"/>
    </source>
</evidence>
<dbReference type="PANTHER" id="PTHR43532">
    <property type="entry name" value="GLUCOSE-1-PHOSPHATE THYMIDYLYLTRANSFERASE"/>
    <property type="match status" value="1"/>
</dbReference>
<dbReference type="Pfam" id="PF00483">
    <property type="entry name" value="NTP_transferase"/>
    <property type="match status" value="1"/>
</dbReference>
<dbReference type="PANTHER" id="PTHR43532:SF1">
    <property type="entry name" value="GLUCOSE-1-PHOSPHATE THYMIDYLYLTRANSFERASE 1"/>
    <property type="match status" value="1"/>
</dbReference>
<keyword evidence="6" id="KW-0548">Nucleotidyltransferase</keyword>
<comment type="catalytic activity">
    <reaction evidence="11">
        <text>dTTP + alpha-D-glucose 1-phosphate + H(+) = dTDP-alpha-D-glucose + diphosphate</text>
        <dbReference type="Rhea" id="RHEA:15225"/>
        <dbReference type="ChEBI" id="CHEBI:15378"/>
        <dbReference type="ChEBI" id="CHEBI:33019"/>
        <dbReference type="ChEBI" id="CHEBI:37568"/>
        <dbReference type="ChEBI" id="CHEBI:57477"/>
        <dbReference type="ChEBI" id="CHEBI:58601"/>
        <dbReference type="EC" id="2.7.7.24"/>
    </reaction>
</comment>
<accession>A0ABS5QNF3</accession>
<evidence type="ECO:0000256" key="2">
    <source>
        <dbReference type="ARBA" id="ARBA00010480"/>
    </source>
</evidence>
<dbReference type="Gene3D" id="3.90.550.10">
    <property type="entry name" value="Spore Coat Polysaccharide Biosynthesis Protein SpsA, Chain A"/>
    <property type="match status" value="1"/>
</dbReference>
<comment type="caution">
    <text evidence="13">The sequence shown here is derived from an EMBL/GenBank/DDBJ whole genome shotgun (WGS) entry which is preliminary data.</text>
</comment>
<comment type="cofactor">
    <cofactor evidence="1">
        <name>Mg(2+)</name>
        <dbReference type="ChEBI" id="CHEBI:18420"/>
    </cofactor>
</comment>
<dbReference type="InterPro" id="IPR005835">
    <property type="entry name" value="NTP_transferase_dom"/>
</dbReference>
<evidence type="ECO:0000256" key="11">
    <source>
        <dbReference type="ARBA" id="ARBA00049336"/>
    </source>
</evidence>
<dbReference type="EMBL" id="JAAMFI010000001">
    <property type="protein sequence ID" value="MBS9334596.1"/>
    <property type="molecule type" value="Genomic_DNA"/>
</dbReference>
<evidence type="ECO:0000313" key="14">
    <source>
        <dbReference type="Proteomes" id="UP001519418"/>
    </source>
</evidence>
<keyword evidence="14" id="KW-1185">Reference proteome</keyword>
<evidence type="ECO:0000256" key="4">
    <source>
        <dbReference type="ARBA" id="ARBA00017654"/>
    </source>
</evidence>
<keyword evidence="7" id="KW-0479">Metal-binding</keyword>
<evidence type="ECO:0000256" key="6">
    <source>
        <dbReference type="ARBA" id="ARBA00022695"/>
    </source>
</evidence>
<comment type="similarity">
    <text evidence="2">Belongs to the glucose-1-phosphate thymidylyltransferase family.</text>
</comment>
<dbReference type="RefSeq" id="WP_213819213.1">
    <property type="nucleotide sequence ID" value="NZ_JAAMFI010000001.1"/>
</dbReference>
<keyword evidence="5" id="KW-0808">Transferase</keyword>
<dbReference type="InterPro" id="IPR005907">
    <property type="entry name" value="G1P_thy_trans_s"/>
</dbReference>
<protein>
    <recommendedName>
        <fullName evidence="4">Glucose-1-phosphate thymidylyltransferase</fullName>
        <ecNumber evidence="3">2.7.7.24</ecNumber>
    </recommendedName>
    <alternativeName>
        <fullName evidence="10">dTDP-glucose pyrophosphorylase</fullName>
    </alternativeName>
    <alternativeName>
        <fullName evidence="9">dTDP-glucose synthase</fullName>
    </alternativeName>
</protein>
<organism evidence="13 14">
    <name type="scientific">Fructobacillus papyriferae</name>
    <dbReference type="NCBI Taxonomy" id="2713171"/>
    <lineage>
        <taxon>Bacteria</taxon>
        <taxon>Bacillati</taxon>
        <taxon>Bacillota</taxon>
        <taxon>Bacilli</taxon>
        <taxon>Lactobacillales</taxon>
        <taxon>Lactobacillaceae</taxon>
        <taxon>Fructobacillus</taxon>
    </lineage>
</organism>
<dbReference type="InterPro" id="IPR029044">
    <property type="entry name" value="Nucleotide-diphossugar_trans"/>
</dbReference>
<feature type="domain" description="Nucleotidyl transferase" evidence="12">
    <location>
        <begin position="2"/>
        <end position="236"/>
    </location>
</feature>
<gene>
    <name evidence="13" type="ORF">G6R27_00910</name>
</gene>
<evidence type="ECO:0000256" key="10">
    <source>
        <dbReference type="ARBA" id="ARBA00032598"/>
    </source>
</evidence>
<sequence length="292" mass="33079">MKGVILSSGFGKRLWPVTEVSPKVVHPIYNKPSIYYSLAFLIQQGVTEIGIVGTDESNNLIRGLFNDGCDLGCKIKYLNEAKKYVRGTATSLACAEDFVQKEPFILLLGDSLFIDKEAGCLGKLFNQVMKARSTSFNLLMPVYDARQYAYFDKEKAVEKGNREGITQAISGLYFFQPSVFQYLKKIKQSERGEYELVSVINLMMQDHYFETLGPFDHVIWTDTGVPELLYAATSLIRQIELLTGRLIGSPHYEAYKKGLVNKTMLVNQFQGKNSSYAEGVRRMLPELKWRTT</sequence>
<name>A0ABS5QNF3_9LACO</name>
<evidence type="ECO:0000256" key="7">
    <source>
        <dbReference type="ARBA" id="ARBA00022723"/>
    </source>
</evidence>
<evidence type="ECO:0000313" key="13">
    <source>
        <dbReference type="EMBL" id="MBS9334596.1"/>
    </source>
</evidence>
<keyword evidence="8" id="KW-0460">Magnesium</keyword>
<dbReference type="SUPFAM" id="SSF53448">
    <property type="entry name" value="Nucleotide-diphospho-sugar transferases"/>
    <property type="match status" value="1"/>
</dbReference>
<reference evidence="13 14" key="1">
    <citation type="submission" date="2020-02" db="EMBL/GenBank/DDBJ databases">
        <title>Fructobacillus sp. isolated from paper mulberry of Taiwan.</title>
        <authorList>
            <person name="Lin S.-T."/>
        </authorList>
    </citation>
    <scope>NUCLEOTIDE SEQUENCE [LARGE SCALE GENOMIC DNA]</scope>
    <source>
        <strain evidence="13 14">M1-10</strain>
    </source>
</reference>
<evidence type="ECO:0000256" key="8">
    <source>
        <dbReference type="ARBA" id="ARBA00022842"/>
    </source>
</evidence>
<evidence type="ECO:0000259" key="12">
    <source>
        <dbReference type="Pfam" id="PF00483"/>
    </source>
</evidence>
<proteinExistence type="inferred from homology"/>